<dbReference type="OrthoDB" id="5975154at2759"/>
<feature type="transmembrane region" description="Helical" evidence="17">
    <location>
        <begin position="139"/>
        <end position="161"/>
    </location>
</feature>
<dbReference type="Pfam" id="PF02932">
    <property type="entry name" value="Neur_chan_memb"/>
    <property type="match status" value="1"/>
</dbReference>
<organism evidence="20 21">
    <name type="scientific">Laodelphax striatellus</name>
    <name type="common">Small brown planthopper</name>
    <name type="synonym">Delphax striatella</name>
    <dbReference type="NCBI Taxonomy" id="195883"/>
    <lineage>
        <taxon>Eukaryota</taxon>
        <taxon>Metazoa</taxon>
        <taxon>Ecdysozoa</taxon>
        <taxon>Arthropoda</taxon>
        <taxon>Hexapoda</taxon>
        <taxon>Insecta</taxon>
        <taxon>Pterygota</taxon>
        <taxon>Neoptera</taxon>
        <taxon>Paraneoptera</taxon>
        <taxon>Hemiptera</taxon>
        <taxon>Auchenorrhyncha</taxon>
        <taxon>Fulgoroidea</taxon>
        <taxon>Delphacidae</taxon>
        <taxon>Criomorphinae</taxon>
        <taxon>Laodelphax</taxon>
    </lineage>
</organism>
<feature type="transmembrane region" description="Helical" evidence="17">
    <location>
        <begin position="108"/>
        <end position="133"/>
    </location>
</feature>
<comment type="caution">
    <text evidence="20">The sequence shown here is derived from an EMBL/GenBank/DDBJ whole genome shotgun (WGS) entry which is preliminary data.</text>
</comment>
<dbReference type="SUPFAM" id="SSF63712">
    <property type="entry name" value="Nicotinic receptor ligand binding domain-like"/>
    <property type="match status" value="1"/>
</dbReference>
<accession>A0A482WHG0</accession>
<feature type="non-terminal residue" evidence="20">
    <location>
        <position position="1"/>
    </location>
</feature>
<dbReference type="InterPro" id="IPR006029">
    <property type="entry name" value="Neurotrans-gated_channel_TM"/>
</dbReference>
<evidence type="ECO:0000256" key="8">
    <source>
        <dbReference type="ARBA" id="ARBA00023065"/>
    </source>
</evidence>
<keyword evidence="13" id="KW-0628">Postsynaptic cell membrane</keyword>
<evidence type="ECO:0000256" key="5">
    <source>
        <dbReference type="ARBA" id="ARBA00022729"/>
    </source>
</evidence>
<dbReference type="InterPro" id="IPR036719">
    <property type="entry name" value="Neuro-gated_channel_TM_sf"/>
</dbReference>
<evidence type="ECO:0000256" key="9">
    <source>
        <dbReference type="ARBA" id="ARBA00023136"/>
    </source>
</evidence>
<feature type="transmembrane region" description="Helical" evidence="17">
    <location>
        <begin position="352"/>
        <end position="370"/>
    </location>
</feature>
<dbReference type="EMBL" id="QKKF02035457">
    <property type="protein sequence ID" value="RZF32944.1"/>
    <property type="molecule type" value="Genomic_DNA"/>
</dbReference>
<evidence type="ECO:0000256" key="15">
    <source>
        <dbReference type="ARBA" id="ARBA00023303"/>
    </source>
</evidence>
<evidence type="ECO:0000256" key="11">
    <source>
        <dbReference type="ARBA" id="ARBA00023170"/>
    </source>
</evidence>
<sequence length="391" mass="44457">YKSNVLIYPNGEVLWVPPAIYQSSCTIDVTYFPFDQQTCIMKFGSWTFNGDQVSLALYNNKNFVDLSDYWKSGTWDIIEVPAYLNIYEGNQPTETDITFYIIIRRKTLFYTVNLILPTVLISFLCVLVFYLPAEAGEKVTLGISILLSLVVFLLLVSKILPPTSLVLPLIAKYLLFTFIMNTVSILVTVIIINWNFRGPRTHRMPPWIRAVFLYYLPIILLMKRPKKTRLRWMMEMPGMSAPPHPGYGSPAELPKHLPPAAASAAAAAAAAAAKGKMEAMELSDLHHPNCKINRKASAERRESESSDSLLLSPEASKATEAVEFIAEHLRNEDQYIQIREDWKYVAMVIDRLQLYIFFIVTTAGTVGILMDAPHIFEYVDQDRIIEIYRGK</sequence>
<dbReference type="InterPro" id="IPR018000">
    <property type="entry name" value="Neurotransmitter_ion_chnl_CS"/>
</dbReference>
<dbReference type="PROSITE" id="PS00236">
    <property type="entry name" value="NEUROTR_ION_CHANNEL"/>
    <property type="match status" value="1"/>
</dbReference>
<evidence type="ECO:0000256" key="6">
    <source>
        <dbReference type="ARBA" id="ARBA00022989"/>
    </source>
</evidence>
<dbReference type="PANTHER" id="PTHR18945">
    <property type="entry name" value="NEUROTRANSMITTER GATED ION CHANNEL"/>
    <property type="match status" value="1"/>
</dbReference>
<evidence type="ECO:0000259" key="18">
    <source>
        <dbReference type="Pfam" id="PF02931"/>
    </source>
</evidence>
<protein>
    <recommendedName>
        <fullName evidence="22">Nicotinic acetylcholine receptor beta 1 subunit</fullName>
    </recommendedName>
</protein>
<feature type="domain" description="Neurotransmitter-gated ion-channel ligand-binding" evidence="18">
    <location>
        <begin position="2"/>
        <end position="107"/>
    </location>
</feature>
<dbReference type="CDD" id="cd19064">
    <property type="entry name" value="LGIC_TM_nAChR"/>
    <property type="match status" value="1"/>
</dbReference>
<dbReference type="InterPro" id="IPR006202">
    <property type="entry name" value="Neur_chan_lig-bd"/>
</dbReference>
<evidence type="ECO:0000256" key="14">
    <source>
        <dbReference type="ARBA" id="ARBA00023286"/>
    </source>
</evidence>
<dbReference type="AlphaFoldDB" id="A0A482WHG0"/>
<dbReference type="GO" id="GO:0005230">
    <property type="term" value="F:extracellular ligand-gated monoatomic ion channel activity"/>
    <property type="evidence" value="ECO:0007669"/>
    <property type="project" value="InterPro"/>
</dbReference>
<keyword evidence="8" id="KW-0406">Ion transport</keyword>
<evidence type="ECO:0008006" key="22">
    <source>
        <dbReference type="Google" id="ProtNLM"/>
    </source>
</evidence>
<evidence type="ECO:0000256" key="4">
    <source>
        <dbReference type="ARBA" id="ARBA00022692"/>
    </source>
</evidence>
<comment type="similarity">
    <text evidence="1">Belongs to the ligand-gated ion channel (TC 1.A.9) family. Acetylcholine receptor (TC 1.A.9.1) subfamily.</text>
</comment>
<dbReference type="Gene3D" id="1.20.58.390">
    <property type="entry name" value="Neurotransmitter-gated ion-channel transmembrane domain"/>
    <property type="match status" value="2"/>
</dbReference>
<evidence type="ECO:0000259" key="19">
    <source>
        <dbReference type="Pfam" id="PF02932"/>
    </source>
</evidence>
<keyword evidence="9 17" id="KW-0472">Membrane</keyword>
<dbReference type="InParanoid" id="A0A482WHG0"/>
<keyword evidence="15" id="KW-0407">Ion channel</keyword>
<comment type="subcellular location">
    <subcellularLocation>
        <location evidence="16">Postsynaptic cell membrane</location>
        <topology evidence="16">Multi-pass membrane protein</topology>
    </subcellularLocation>
</comment>
<evidence type="ECO:0000256" key="13">
    <source>
        <dbReference type="ARBA" id="ARBA00023257"/>
    </source>
</evidence>
<keyword evidence="12" id="KW-0325">Glycoprotein</keyword>
<keyword evidence="11" id="KW-0675">Receptor</keyword>
<keyword evidence="10" id="KW-1015">Disulfide bond</keyword>
<feature type="transmembrane region" description="Helical" evidence="17">
    <location>
        <begin position="173"/>
        <end position="194"/>
    </location>
</feature>
<dbReference type="FunFam" id="1.20.58.390:FF:000035">
    <property type="entry name" value="Acetylcholine receptor subunit beta-like 1"/>
    <property type="match status" value="1"/>
</dbReference>
<keyword evidence="6 17" id="KW-1133">Transmembrane helix</keyword>
<keyword evidence="3" id="KW-1003">Cell membrane</keyword>
<feature type="domain" description="Neurotransmitter-gated ion-channel transmembrane" evidence="19">
    <location>
        <begin position="114"/>
        <end position="368"/>
    </location>
</feature>
<dbReference type="FunFam" id="2.70.170.10:FF:000060">
    <property type="entry name" value="Nicotinic acetylcholine receptor subunit alpha4"/>
    <property type="match status" value="1"/>
</dbReference>
<dbReference type="InterPro" id="IPR038050">
    <property type="entry name" value="Neuro_actylchol_rec"/>
</dbReference>
<proteinExistence type="inferred from homology"/>
<evidence type="ECO:0000313" key="20">
    <source>
        <dbReference type="EMBL" id="RZF32944.1"/>
    </source>
</evidence>
<evidence type="ECO:0000313" key="21">
    <source>
        <dbReference type="Proteomes" id="UP000291343"/>
    </source>
</evidence>
<evidence type="ECO:0000256" key="1">
    <source>
        <dbReference type="ARBA" id="ARBA00009237"/>
    </source>
</evidence>
<evidence type="ECO:0000256" key="7">
    <source>
        <dbReference type="ARBA" id="ARBA00023018"/>
    </source>
</evidence>
<evidence type="ECO:0000256" key="16">
    <source>
        <dbReference type="ARBA" id="ARBA00034104"/>
    </source>
</evidence>
<dbReference type="SUPFAM" id="SSF90112">
    <property type="entry name" value="Neurotransmitter-gated ion-channel transmembrane pore"/>
    <property type="match status" value="1"/>
</dbReference>
<dbReference type="Gene3D" id="2.70.170.10">
    <property type="entry name" value="Neurotransmitter-gated ion-channel ligand-binding domain"/>
    <property type="match status" value="1"/>
</dbReference>
<gene>
    <name evidence="20" type="ORF">LSTR_LSTR000814</name>
</gene>
<dbReference type="SMR" id="A0A482WHG0"/>
<dbReference type="InterPro" id="IPR006201">
    <property type="entry name" value="Neur_channel"/>
</dbReference>
<reference evidence="20 21" key="1">
    <citation type="journal article" date="2017" name="Gigascience">
        <title>Genome sequence of the small brown planthopper, Laodelphax striatellus.</title>
        <authorList>
            <person name="Zhu J."/>
            <person name="Jiang F."/>
            <person name="Wang X."/>
            <person name="Yang P."/>
            <person name="Bao Y."/>
            <person name="Zhao W."/>
            <person name="Wang W."/>
            <person name="Lu H."/>
            <person name="Wang Q."/>
            <person name="Cui N."/>
            <person name="Li J."/>
            <person name="Chen X."/>
            <person name="Luo L."/>
            <person name="Yu J."/>
            <person name="Kang L."/>
            <person name="Cui F."/>
        </authorList>
    </citation>
    <scope>NUCLEOTIDE SEQUENCE [LARGE SCALE GENOMIC DNA]</scope>
    <source>
        <strain evidence="20">Lst14</strain>
    </source>
</reference>
<dbReference type="STRING" id="195883.A0A482WHG0"/>
<evidence type="ECO:0000256" key="3">
    <source>
        <dbReference type="ARBA" id="ARBA00022475"/>
    </source>
</evidence>
<keyword evidence="14" id="KW-1071">Ligand-gated ion channel</keyword>
<keyword evidence="21" id="KW-1185">Reference proteome</keyword>
<evidence type="ECO:0000256" key="12">
    <source>
        <dbReference type="ARBA" id="ARBA00023180"/>
    </source>
</evidence>
<keyword evidence="5" id="KW-0732">Signal</keyword>
<evidence type="ECO:0000256" key="2">
    <source>
        <dbReference type="ARBA" id="ARBA00022448"/>
    </source>
</evidence>
<evidence type="ECO:0000256" key="17">
    <source>
        <dbReference type="SAM" id="Phobius"/>
    </source>
</evidence>
<keyword evidence="7" id="KW-0770">Synapse</keyword>
<dbReference type="GO" id="GO:0045211">
    <property type="term" value="C:postsynaptic membrane"/>
    <property type="evidence" value="ECO:0007669"/>
    <property type="project" value="UniProtKB-SubCell"/>
</dbReference>
<dbReference type="Pfam" id="PF02931">
    <property type="entry name" value="Neur_chan_LBD"/>
    <property type="match status" value="1"/>
</dbReference>
<dbReference type="InterPro" id="IPR036734">
    <property type="entry name" value="Neur_chan_lig-bd_sf"/>
</dbReference>
<evidence type="ECO:0000256" key="10">
    <source>
        <dbReference type="ARBA" id="ARBA00023157"/>
    </source>
</evidence>
<name>A0A482WHG0_LAOST</name>
<keyword evidence="2" id="KW-0813">Transport</keyword>
<feature type="transmembrane region" description="Helical" evidence="17">
    <location>
        <begin position="206"/>
        <end position="222"/>
    </location>
</feature>
<dbReference type="Proteomes" id="UP000291343">
    <property type="component" value="Unassembled WGS sequence"/>
</dbReference>
<keyword evidence="4 17" id="KW-0812">Transmembrane</keyword>
<dbReference type="FunFam" id="1.20.58.390:FF:000038">
    <property type="entry name" value="Acetylcholine receptor subunit beta-like 1"/>
    <property type="match status" value="1"/>
</dbReference>
<dbReference type="GO" id="GO:0004888">
    <property type="term" value="F:transmembrane signaling receptor activity"/>
    <property type="evidence" value="ECO:0007669"/>
    <property type="project" value="InterPro"/>
</dbReference>
<dbReference type="GO" id="GO:0007268">
    <property type="term" value="P:chemical synaptic transmission"/>
    <property type="evidence" value="ECO:0007669"/>
    <property type="project" value="UniProtKB-ARBA"/>
</dbReference>